<keyword evidence="2" id="KW-0732">Signal</keyword>
<dbReference type="InterPro" id="IPR048295">
    <property type="entry name" value="DUF4785_C"/>
</dbReference>
<evidence type="ECO:0000259" key="3">
    <source>
        <dbReference type="Pfam" id="PF16024"/>
    </source>
</evidence>
<organism evidence="6 7">
    <name type="scientific">Kangiella taiwanensis</name>
    <dbReference type="NCBI Taxonomy" id="1079179"/>
    <lineage>
        <taxon>Bacteria</taxon>
        <taxon>Pseudomonadati</taxon>
        <taxon>Pseudomonadota</taxon>
        <taxon>Gammaproteobacteria</taxon>
        <taxon>Kangiellales</taxon>
        <taxon>Kangiellaceae</taxon>
        <taxon>Kangiella</taxon>
    </lineage>
</organism>
<name>A0ABP8I1U6_9GAMM</name>
<evidence type="ECO:0000256" key="2">
    <source>
        <dbReference type="SAM" id="SignalP"/>
    </source>
</evidence>
<feature type="domain" description="DUF4785" evidence="5">
    <location>
        <begin position="313"/>
        <end position="398"/>
    </location>
</feature>
<evidence type="ECO:0000256" key="1">
    <source>
        <dbReference type="SAM" id="MobiDB-lite"/>
    </source>
</evidence>
<feature type="compositionally biased region" description="Polar residues" evidence="1">
    <location>
        <begin position="25"/>
        <end position="37"/>
    </location>
</feature>
<accession>A0ABP8I1U6</accession>
<evidence type="ECO:0000259" key="4">
    <source>
        <dbReference type="Pfam" id="PF20942"/>
    </source>
</evidence>
<gene>
    <name evidence="6" type="ORF">GCM10023150_13750</name>
</gene>
<protein>
    <submittedName>
        <fullName evidence="6">DUF4785 family protein</fullName>
    </submittedName>
</protein>
<comment type="caution">
    <text evidence="6">The sequence shown here is derived from an EMBL/GenBank/DDBJ whole genome shotgun (WGS) entry which is preliminary data.</text>
</comment>
<keyword evidence="7" id="KW-1185">Reference proteome</keyword>
<feature type="region of interest" description="Disordered" evidence="1">
    <location>
        <begin position="25"/>
        <end position="50"/>
    </location>
</feature>
<evidence type="ECO:0000313" key="7">
    <source>
        <dbReference type="Proteomes" id="UP001501294"/>
    </source>
</evidence>
<dbReference type="InterPro" id="IPR048296">
    <property type="entry name" value="DUF4785_central"/>
</dbReference>
<dbReference type="InterPro" id="IPR031979">
    <property type="entry name" value="DUF4785_N"/>
</dbReference>
<feature type="domain" description="DUF4785" evidence="3">
    <location>
        <begin position="47"/>
        <end position="190"/>
    </location>
</feature>
<feature type="chain" id="PRO_5045122628" evidence="2">
    <location>
        <begin position="20"/>
        <end position="400"/>
    </location>
</feature>
<dbReference type="Gene3D" id="2.60.40.3870">
    <property type="entry name" value="Uncharacterised protein PF16024, DUF4785"/>
    <property type="match status" value="1"/>
</dbReference>
<feature type="domain" description="DUF4785" evidence="4">
    <location>
        <begin position="193"/>
        <end position="296"/>
    </location>
</feature>
<evidence type="ECO:0000313" key="6">
    <source>
        <dbReference type="EMBL" id="GAA4349369.1"/>
    </source>
</evidence>
<dbReference type="Gene3D" id="2.60.120.1370">
    <property type="match status" value="1"/>
</dbReference>
<feature type="signal peptide" evidence="2">
    <location>
        <begin position="1"/>
        <end position="19"/>
    </location>
</feature>
<evidence type="ECO:0000259" key="5">
    <source>
        <dbReference type="Pfam" id="PF20943"/>
    </source>
</evidence>
<sequence length="400" mass="42990">MKHILLTSMILSLSTVSVANDTASSKSQIGNSYTGNPADSAPAQPDSQREMKPVSYSFPINDINQLDFSQKQAHVQSRQYMLDVSGAQLKSGIALNTSAKGALVRISAFDGKSAVEPQQLSLKTPKGQVLKQGKAFDTLVSSSAMQKNGMGFQQGTTGFKLDDTLGAGRFTLKADKGIASHAKYRINVFEKNSDTEMHLTANKSNYLSGEVLKVDARVFNQGKAEHIVSIKGRLVSPTGKTFDIDFNQSKDGYSVAKPLDMSAHSVPGALWELHTEAQLKVDGQLIQRNGQLPFAFAQQTAKVSSSPVITGQKQSPVAAIPVNAKTDGRYEVRAVLYGTDQSGALKPVMVTHSAANLAAGEGAIYMKFDPELIHQSGVSAPYTLKQLQLRDQGQMAVMSH</sequence>
<dbReference type="Proteomes" id="UP001501294">
    <property type="component" value="Unassembled WGS sequence"/>
</dbReference>
<dbReference type="EMBL" id="BAABFU010000002">
    <property type="protein sequence ID" value="GAA4349369.1"/>
    <property type="molecule type" value="Genomic_DNA"/>
</dbReference>
<dbReference type="RefSeq" id="WP_223578088.1">
    <property type="nucleotide sequence ID" value="NZ_BAABFU010000002.1"/>
</dbReference>
<proteinExistence type="predicted"/>
<dbReference type="Pfam" id="PF20942">
    <property type="entry name" value="DUF4785_2nd"/>
    <property type="match status" value="1"/>
</dbReference>
<reference evidence="7" key="1">
    <citation type="journal article" date="2019" name="Int. J. Syst. Evol. Microbiol.">
        <title>The Global Catalogue of Microorganisms (GCM) 10K type strain sequencing project: providing services to taxonomists for standard genome sequencing and annotation.</title>
        <authorList>
            <consortium name="The Broad Institute Genomics Platform"/>
            <consortium name="The Broad Institute Genome Sequencing Center for Infectious Disease"/>
            <person name="Wu L."/>
            <person name="Ma J."/>
        </authorList>
    </citation>
    <scope>NUCLEOTIDE SEQUENCE [LARGE SCALE GENOMIC DNA]</scope>
    <source>
        <strain evidence="7">JCM 17727</strain>
    </source>
</reference>
<dbReference type="Pfam" id="PF16024">
    <property type="entry name" value="DUF4785_1st"/>
    <property type="match status" value="1"/>
</dbReference>
<dbReference type="Pfam" id="PF20943">
    <property type="entry name" value="DUF4785_3rd"/>
    <property type="match status" value="1"/>
</dbReference>